<evidence type="ECO:0000259" key="1">
    <source>
        <dbReference type="PROSITE" id="PS51819"/>
    </source>
</evidence>
<dbReference type="InterPro" id="IPR029068">
    <property type="entry name" value="Glyas_Bleomycin-R_OHBP_Dase"/>
</dbReference>
<gene>
    <name evidence="2" type="ORF">BG262_03065</name>
</gene>
<evidence type="ECO:0000313" key="2">
    <source>
        <dbReference type="EMBL" id="OFI46792.1"/>
    </source>
</evidence>
<keyword evidence="3" id="KW-1185">Reference proteome</keyword>
<protein>
    <recommendedName>
        <fullName evidence="1">VOC domain-containing protein</fullName>
    </recommendedName>
</protein>
<dbReference type="Gene3D" id="3.10.180.10">
    <property type="entry name" value="2,3-Dihydroxybiphenyl 1,2-Dioxygenase, domain 1"/>
    <property type="match status" value="1"/>
</dbReference>
<comment type="caution">
    <text evidence="2">The sequence shown here is derived from an EMBL/GenBank/DDBJ whole genome shotgun (WGS) entry which is preliminary data.</text>
</comment>
<dbReference type="PANTHER" id="PTHR36503">
    <property type="entry name" value="BLR2520 PROTEIN"/>
    <property type="match status" value="1"/>
</dbReference>
<dbReference type="InterPro" id="IPR004360">
    <property type="entry name" value="Glyas_Fos-R_dOase_dom"/>
</dbReference>
<sequence>MKLGMVEIITDDIKESLKFYELLGFSILLRDTEYCIFLNNKGVKLSLSTPSYHESIYGSIPMSSGSKIDLAFLCDSAQDVDDLCHKLTNAGIKIFQQPVTNKLGERFAMVEDPDGNLLRIYAQS</sequence>
<reference evidence="3" key="1">
    <citation type="submission" date="2016-09" db="EMBL/GenBank/DDBJ databases">
        <title>Draft genome sequence of a novel species of the family Streptococcaceae isolated from flowers.</title>
        <authorList>
            <person name="Chuah L.-O."/>
            <person name="Yap K.-P."/>
            <person name="Thong K.L."/>
            <person name="Liong M.T."/>
            <person name="Ahmad R."/>
            <person name="Rusul G."/>
        </authorList>
    </citation>
    <scope>NUCLEOTIDE SEQUENCE [LARGE SCALE GENOMIC DNA]</scope>
    <source>
        <strain evidence="3">HibF3</strain>
    </source>
</reference>
<organism evidence="2 3">
    <name type="scientific">Floricoccus penangensis</name>
    <dbReference type="NCBI Taxonomy" id="1859475"/>
    <lineage>
        <taxon>Bacteria</taxon>
        <taxon>Bacillati</taxon>
        <taxon>Bacillota</taxon>
        <taxon>Bacilli</taxon>
        <taxon>Lactobacillales</taxon>
        <taxon>Streptococcaceae</taxon>
        <taxon>Floricoccus</taxon>
    </lineage>
</organism>
<dbReference type="SUPFAM" id="SSF54593">
    <property type="entry name" value="Glyoxalase/Bleomycin resistance protein/Dihydroxybiphenyl dioxygenase"/>
    <property type="match status" value="1"/>
</dbReference>
<feature type="domain" description="VOC" evidence="1">
    <location>
        <begin position="2"/>
        <end position="123"/>
    </location>
</feature>
<evidence type="ECO:0000313" key="3">
    <source>
        <dbReference type="Proteomes" id="UP000177273"/>
    </source>
</evidence>
<accession>A0A9Q5NZV3</accession>
<dbReference type="PROSITE" id="PS51819">
    <property type="entry name" value="VOC"/>
    <property type="match status" value="1"/>
</dbReference>
<proteinExistence type="predicted"/>
<dbReference type="RefSeq" id="WP_070787925.1">
    <property type="nucleotide sequence ID" value="NZ_MKIQ01000027.1"/>
</dbReference>
<dbReference type="EMBL" id="MKIQ01000027">
    <property type="protein sequence ID" value="OFI46792.1"/>
    <property type="molecule type" value="Genomic_DNA"/>
</dbReference>
<dbReference type="InterPro" id="IPR037523">
    <property type="entry name" value="VOC_core"/>
</dbReference>
<dbReference type="PANTHER" id="PTHR36503:SF3">
    <property type="entry name" value="BLR0126 PROTEIN"/>
    <property type="match status" value="1"/>
</dbReference>
<dbReference type="OrthoDB" id="9809852at2"/>
<dbReference type="Pfam" id="PF00903">
    <property type="entry name" value="Glyoxalase"/>
    <property type="match status" value="1"/>
</dbReference>
<dbReference type="Proteomes" id="UP000177273">
    <property type="component" value="Unassembled WGS sequence"/>
</dbReference>
<name>A0A9Q5NZV3_9LACT</name>
<dbReference type="AlphaFoldDB" id="A0A9Q5NZV3"/>